<dbReference type="PROSITE" id="PS51257">
    <property type="entry name" value="PROKAR_LIPOPROTEIN"/>
    <property type="match status" value="1"/>
</dbReference>
<protein>
    <submittedName>
        <fullName evidence="1">Uncharacterized protein</fullName>
    </submittedName>
</protein>
<dbReference type="RefSeq" id="WP_065394360.1">
    <property type="nucleotide sequence ID" value="NZ_MAYH01000023.1"/>
</dbReference>
<name>A0A1B8ZKK4_9FLAO</name>
<organism evidence="1 2">
    <name type="scientific">Chryseobacterium artocarpi</name>
    <dbReference type="NCBI Taxonomy" id="1414727"/>
    <lineage>
        <taxon>Bacteria</taxon>
        <taxon>Pseudomonadati</taxon>
        <taxon>Bacteroidota</taxon>
        <taxon>Flavobacteriia</taxon>
        <taxon>Flavobacteriales</taxon>
        <taxon>Weeksellaceae</taxon>
        <taxon>Chryseobacterium group</taxon>
        <taxon>Chryseobacterium</taxon>
    </lineage>
</organism>
<gene>
    <name evidence="1" type="ORF">BBI01_08255</name>
</gene>
<dbReference type="Proteomes" id="UP000092651">
    <property type="component" value="Unassembled WGS sequence"/>
</dbReference>
<keyword evidence="2" id="KW-1185">Reference proteome</keyword>
<evidence type="ECO:0000313" key="2">
    <source>
        <dbReference type="Proteomes" id="UP000092651"/>
    </source>
</evidence>
<reference evidence="1 2" key="1">
    <citation type="submission" date="2016-07" db="EMBL/GenBank/DDBJ databases">
        <authorList>
            <person name="Jeong J.-J."/>
            <person name="Kim D.W."/>
            <person name="Sang M.K."/>
            <person name="Choi I.-G."/>
            <person name="Kim K.D."/>
        </authorList>
    </citation>
    <scope>NUCLEOTIDE SEQUENCE [LARGE SCALE GENOMIC DNA]</scope>
    <source>
        <strain evidence="1 2">UTM-3</strain>
    </source>
</reference>
<comment type="caution">
    <text evidence="1">The sequence shown here is derived from an EMBL/GenBank/DDBJ whole genome shotgun (WGS) entry which is preliminary data.</text>
</comment>
<sequence>MKKTIRSKIFYAQLILCLFFSCVKANDRKFLGYWIMVGDQYSEVIEIKEVGSVLYVKNQDVEFPAELDKARATISSKLRIGPDNIPILIQLSEDPYKMTLHTEQYALNWVKISRNEATKQMKKVNQYCNPDFFIGHWQRVDMEGSHQIKKEGGTYYYVTNQYTKKMTYNAFNHILYCDLGVGILTFQRSGNNEIKAFGRNIYRRVSP</sequence>
<accession>A0A1B8ZKK4</accession>
<dbReference type="EMBL" id="MAYH01000023">
    <property type="protein sequence ID" value="OCA72133.1"/>
    <property type="molecule type" value="Genomic_DNA"/>
</dbReference>
<dbReference type="OrthoDB" id="1491255at2"/>
<evidence type="ECO:0000313" key="1">
    <source>
        <dbReference type="EMBL" id="OCA72133.1"/>
    </source>
</evidence>
<dbReference type="AlphaFoldDB" id="A0A1B8ZKK4"/>
<proteinExistence type="predicted"/>